<evidence type="ECO:0000256" key="2">
    <source>
        <dbReference type="SAM" id="Phobius"/>
    </source>
</evidence>
<keyword evidence="2" id="KW-0472">Membrane</keyword>
<organism evidence="4 5">
    <name type="scientific">Myceligenerans crystallogenes</name>
    <dbReference type="NCBI Taxonomy" id="316335"/>
    <lineage>
        <taxon>Bacteria</taxon>
        <taxon>Bacillati</taxon>
        <taxon>Actinomycetota</taxon>
        <taxon>Actinomycetes</taxon>
        <taxon>Micrococcales</taxon>
        <taxon>Promicromonosporaceae</taxon>
        <taxon>Myceligenerans</taxon>
    </lineage>
</organism>
<feature type="compositionally biased region" description="Low complexity" evidence="1">
    <location>
        <begin position="205"/>
        <end position="217"/>
    </location>
</feature>
<proteinExistence type="predicted"/>
<feature type="region of interest" description="Disordered" evidence="1">
    <location>
        <begin position="255"/>
        <end position="293"/>
    </location>
</feature>
<dbReference type="Proteomes" id="UP001501094">
    <property type="component" value="Unassembled WGS sequence"/>
</dbReference>
<accession>A0ABN2NE30</accession>
<evidence type="ECO:0000256" key="1">
    <source>
        <dbReference type="SAM" id="MobiDB-lite"/>
    </source>
</evidence>
<name>A0ABN2NE30_9MICO</name>
<gene>
    <name evidence="4" type="ORF">GCM10009751_24220</name>
</gene>
<keyword evidence="2" id="KW-0812">Transmembrane</keyword>
<keyword evidence="5" id="KW-1185">Reference proteome</keyword>
<evidence type="ECO:0000313" key="4">
    <source>
        <dbReference type="EMBL" id="GAA1865239.1"/>
    </source>
</evidence>
<dbReference type="InterPro" id="IPR053807">
    <property type="entry name" value="LppM"/>
</dbReference>
<sequence length="293" mass="30999">MRHTGRVIRPGTVRRPLAAAIAATLAIVLSGCVRLGVELELRPDDVARPSVVVAVEDGVLEATGQAAGDFIDQLVGKNDPADGARDIETYAQDGYTGERYVYEVQDIDRVGKAVGQLVNVVREGDEYVVSGVLDLSEKALGLRGQGSLDDLSVTVDITFPGPVTESNGAISGRKVHWEPPLGGDYEIHARGSAVDLSAPKPSPTPAAAATGDAGAADAPSSVPEWLIPVIGGGGLLILLLLGIVVWQALRVRRRNDAPQVARPPYPQPPAAPYPRQHTPYQDPHRPPSIPPRR</sequence>
<feature type="region of interest" description="Disordered" evidence="1">
    <location>
        <begin position="194"/>
        <end position="217"/>
    </location>
</feature>
<evidence type="ECO:0000313" key="5">
    <source>
        <dbReference type="Proteomes" id="UP001501094"/>
    </source>
</evidence>
<dbReference type="EMBL" id="BAAANL010000004">
    <property type="protein sequence ID" value="GAA1865239.1"/>
    <property type="molecule type" value="Genomic_DNA"/>
</dbReference>
<feature type="transmembrane region" description="Helical" evidence="2">
    <location>
        <begin position="225"/>
        <end position="246"/>
    </location>
</feature>
<keyword evidence="2" id="KW-1133">Transmembrane helix</keyword>
<feature type="compositionally biased region" description="Pro residues" evidence="1">
    <location>
        <begin position="261"/>
        <end position="272"/>
    </location>
</feature>
<evidence type="ECO:0000259" key="3">
    <source>
        <dbReference type="Pfam" id="PF21946"/>
    </source>
</evidence>
<protein>
    <recommendedName>
        <fullName evidence="3">LppM domain-containing protein</fullName>
    </recommendedName>
</protein>
<feature type="domain" description="LppM" evidence="3">
    <location>
        <begin position="34"/>
        <end position="192"/>
    </location>
</feature>
<dbReference type="PROSITE" id="PS51257">
    <property type="entry name" value="PROKAR_LIPOPROTEIN"/>
    <property type="match status" value="1"/>
</dbReference>
<comment type="caution">
    <text evidence="4">The sequence shown here is derived from an EMBL/GenBank/DDBJ whole genome shotgun (WGS) entry which is preliminary data.</text>
</comment>
<dbReference type="Pfam" id="PF21946">
    <property type="entry name" value="LppM"/>
    <property type="match status" value="1"/>
</dbReference>
<reference evidence="4 5" key="1">
    <citation type="journal article" date="2019" name="Int. J. Syst. Evol. Microbiol.">
        <title>The Global Catalogue of Microorganisms (GCM) 10K type strain sequencing project: providing services to taxonomists for standard genome sequencing and annotation.</title>
        <authorList>
            <consortium name="The Broad Institute Genomics Platform"/>
            <consortium name="The Broad Institute Genome Sequencing Center for Infectious Disease"/>
            <person name="Wu L."/>
            <person name="Ma J."/>
        </authorList>
    </citation>
    <scope>NUCLEOTIDE SEQUENCE [LARGE SCALE GENOMIC DNA]</scope>
    <source>
        <strain evidence="4 5">JCM 14326</strain>
    </source>
</reference>